<name>A0ABP8ZBW8_9ACTN</name>
<dbReference type="InterPro" id="IPR042171">
    <property type="entry name" value="Acyl-CoA_hotdog"/>
</dbReference>
<keyword evidence="3" id="KW-1185">Reference proteome</keyword>
<dbReference type="Proteomes" id="UP001500822">
    <property type="component" value="Unassembled WGS sequence"/>
</dbReference>
<organism evidence="2 3">
    <name type="scientific">Gordonia alkaliphila</name>
    <dbReference type="NCBI Taxonomy" id="1053547"/>
    <lineage>
        <taxon>Bacteria</taxon>
        <taxon>Bacillati</taxon>
        <taxon>Actinomycetota</taxon>
        <taxon>Actinomycetes</taxon>
        <taxon>Mycobacteriales</taxon>
        <taxon>Gordoniaceae</taxon>
        <taxon>Gordonia</taxon>
    </lineage>
</organism>
<gene>
    <name evidence="2" type="ORF">GCM10023217_22730</name>
</gene>
<sequence length="279" mass="30187">MAEPAFFTRDNTGRFVPTSMAYSLWGPDALNGPAVCAIAAYAVETEHRREGWRPARFTIELFKSARRLPTVVRTSVERSGGRILVAGFEVIQHDDAAEAKILVAKGVTVFLVESVDPPGGRWTRPEAERTFFPPDVSDDDADPRFGVGPDGWTTSMAGQQEAHRHRLWSKALPLVDGVELTPFQRAVITAESTSLMTNWGEGGIGFINCDLTVALARLPEGVRVGVEADTHLSSDGISVGTATLFDRHGAIGTGTVTAVENARAMIDFAKTPRAHLWSS</sequence>
<proteinExistence type="predicted"/>
<accession>A0ABP8ZBW8</accession>
<dbReference type="RefSeq" id="WP_246992702.1">
    <property type="nucleotide sequence ID" value="NZ_BAABIE010000010.1"/>
</dbReference>
<evidence type="ECO:0000313" key="3">
    <source>
        <dbReference type="Proteomes" id="UP001500822"/>
    </source>
</evidence>
<evidence type="ECO:0000313" key="2">
    <source>
        <dbReference type="EMBL" id="GAA4751491.1"/>
    </source>
</evidence>
<dbReference type="Gene3D" id="2.40.160.210">
    <property type="entry name" value="Acyl-CoA thioesterase, double hotdog domain"/>
    <property type="match status" value="1"/>
</dbReference>
<dbReference type="Pfam" id="PF20789">
    <property type="entry name" value="4HBT_3C"/>
    <property type="match status" value="1"/>
</dbReference>
<reference evidence="3" key="1">
    <citation type="journal article" date="2019" name="Int. J. Syst. Evol. Microbiol.">
        <title>The Global Catalogue of Microorganisms (GCM) 10K type strain sequencing project: providing services to taxonomists for standard genome sequencing and annotation.</title>
        <authorList>
            <consortium name="The Broad Institute Genomics Platform"/>
            <consortium name="The Broad Institute Genome Sequencing Center for Infectious Disease"/>
            <person name="Wu L."/>
            <person name="Ma J."/>
        </authorList>
    </citation>
    <scope>NUCLEOTIDE SEQUENCE [LARGE SCALE GENOMIC DNA]</scope>
    <source>
        <strain evidence="3">JCM 18077</strain>
    </source>
</reference>
<dbReference type="InterPro" id="IPR049450">
    <property type="entry name" value="ACOT8-like_C"/>
</dbReference>
<protein>
    <submittedName>
        <fullName evidence="2">Thioesterase family protein</fullName>
    </submittedName>
</protein>
<evidence type="ECO:0000259" key="1">
    <source>
        <dbReference type="Pfam" id="PF20789"/>
    </source>
</evidence>
<dbReference type="EMBL" id="BAABIE010000010">
    <property type="protein sequence ID" value="GAA4751491.1"/>
    <property type="molecule type" value="Genomic_DNA"/>
</dbReference>
<feature type="domain" description="Acyl-CoA thioesterase-like C-terminal" evidence="1">
    <location>
        <begin position="142"/>
        <end position="255"/>
    </location>
</feature>
<comment type="caution">
    <text evidence="2">The sequence shown here is derived from an EMBL/GenBank/DDBJ whole genome shotgun (WGS) entry which is preliminary data.</text>
</comment>